<reference evidence="2" key="1">
    <citation type="journal article" date="2020" name="bioRxiv">
        <title>Chromosome-level reference genome of the European wasp spider Argiope bruennichi: a resource for studies on range expansion and evolutionary adaptation.</title>
        <authorList>
            <person name="Sheffer M.M."/>
            <person name="Hoppe A."/>
            <person name="Krehenwinkel H."/>
            <person name="Uhl G."/>
            <person name="Kuss A.W."/>
            <person name="Jensen L."/>
            <person name="Jensen C."/>
            <person name="Gillespie R.G."/>
            <person name="Hoff K.J."/>
            <person name="Prost S."/>
        </authorList>
    </citation>
    <scope>NUCLEOTIDE SEQUENCE</scope>
</reference>
<feature type="coiled-coil region" evidence="1">
    <location>
        <begin position="18"/>
        <end position="45"/>
    </location>
</feature>
<sequence length="427" mass="49193">MDDPKKYKEHITNIKVARGKVKASLTRLENTADELESKNEIVIRSQRLELLKEFGRLDSELTVEDSEIEEFGNRYFSLKLKFQNKIYVFNTSESTSTETKDSSVSVQSNSNFRLPKLSIPVLSGEEASSRDPWLIHLLLQKLDPETKRLCSVKTSEIEFPTRPEGPPIAQSTIFGWVVAGQIRRDSISSSHTQSHLISIENDCNIDSVLQKFWQMEELPDKKFLLSEEEFCENHFKSTYKINDQDRFIVRLPVYKDINQLGDTKGMAISRLLAMEKKFKFDSEFEMEYKGFMSEYEELRHMSLNKDFDNSKSEYFLPHHAMQKKDSITTKLRVVFDGSCKSPNSNSLNSVLGISKLFFPGCLHLFEIGSPLLPTGLQKSWTSSLKIDGGMCRLRKIQQIWDPEIFLLRIAKDKTVAYGGRTLLSYHH</sequence>
<reference evidence="2" key="2">
    <citation type="submission" date="2020-06" db="EMBL/GenBank/DDBJ databases">
        <authorList>
            <person name="Sheffer M."/>
        </authorList>
    </citation>
    <scope>NUCLEOTIDE SEQUENCE</scope>
</reference>
<evidence type="ECO:0000256" key="1">
    <source>
        <dbReference type="SAM" id="Coils"/>
    </source>
</evidence>
<dbReference type="EMBL" id="JABXBU010000002">
    <property type="protein sequence ID" value="KAF8793882.1"/>
    <property type="molecule type" value="Genomic_DNA"/>
</dbReference>
<protein>
    <submittedName>
        <fullName evidence="2">Uncharacterized protein</fullName>
    </submittedName>
</protein>
<dbReference type="Proteomes" id="UP000807504">
    <property type="component" value="Unassembled WGS sequence"/>
</dbReference>
<proteinExistence type="predicted"/>
<organism evidence="2 3">
    <name type="scientific">Argiope bruennichi</name>
    <name type="common">Wasp spider</name>
    <name type="synonym">Aranea bruennichi</name>
    <dbReference type="NCBI Taxonomy" id="94029"/>
    <lineage>
        <taxon>Eukaryota</taxon>
        <taxon>Metazoa</taxon>
        <taxon>Ecdysozoa</taxon>
        <taxon>Arthropoda</taxon>
        <taxon>Chelicerata</taxon>
        <taxon>Arachnida</taxon>
        <taxon>Araneae</taxon>
        <taxon>Araneomorphae</taxon>
        <taxon>Entelegynae</taxon>
        <taxon>Araneoidea</taxon>
        <taxon>Araneidae</taxon>
        <taxon>Argiope</taxon>
    </lineage>
</organism>
<keyword evidence="3" id="KW-1185">Reference proteome</keyword>
<accession>A0A8T0FTB7</accession>
<dbReference type="AlphaFoldDB" id="A0A8T0FTB7"/>
<dbReference type="PANTHER" id="PTHR47331">
    <property type="entry name" value="PHD-TYPE DOMAIN-CONTAINING PROTEIN"/>
    <property type="match status" value="1"/>
</dbReference>
<evidence type="ECO:0000313" key="3">
    <source>
        <dbReference type="Proteomes" id="UP000807504"/>
    </source>
</evidence>
<comment type="caution">
    <text evidence="2">The sequence shown here is derived from an EMBL/GenBank/DDBJ whole genome shotgun (WGS) entry which is preliminary data.</text>
</comment>
<gene>
    <name evidence="2" type="ORF">HNY73_001914</name>
</gene>
<keyword evidence="1" id="KW-0175">Coiled coil</keyword>
<name>A0A8T0FTB7_ARGBR</name>
<evidence type="ECO:0000313" key="2">
    <source>
        <dbReference type="EMBL" id="KAF8793882.1"/>
    </source>
</evidence>
<dbReference type="PANTHER" id="PTHR47331:SF5">
    <property type="entry name" value="RIBONUCLEASE H"/>
    <property type="match status" value="1"/>
</dbReference>